<protein>
    <submittedName>
        <fullName evidence="1">Uncharacterized protein</fullName>
    </submittedName>
</protein>
<dbReference type="Proteomes" id="UP000694416">
    <property type="component" value="Unplaced"/>
</dbReference>
<reference evidence="1" key="2">
    <citation type="submission" date="2025-09" db="UniProtKB">
        <authorList>
            <consortium name="Ensembl"/>
        </authorList>
    </citation>
    <scope>IDENTIFICATION</scope>
</reference>
<reference evidence="1" key="1">
    <citation type="submission" date="2025-08" db="UniProtKB">
        <authorList>
            <consortium name="Ensembl"/>
        </authorList>
    </citation>
    <scope>IDENTIFICATION</scope>
</reference>
<accession>A0A8C9H458</accession>
<evidence type="ECO:0000313" key="2">
    <source>
        <dbReference type="Proteomes" id="UP000694416"/>
    </source>
</evidence>
<proteinExistence type="predicted"/>
<dbReference type="Ensembl" id="ENSPTET00000019680.1">
    <property type="protein sequence ID" value="ENSPTEP00000013090.1"/>
    <property type="gene ID" value="ENSPTEG00000014695.1"/>
</dbReference>
<organism evidence="1 2">
    <name type="scientific">Piliocolobus tephrosceles</name>
    <name type="common">Ugandan red Colobus</name>
    <dbReference type="NCBI Taxonomy" id="591936"/>
    <lineage>
        <taxon>Eukaryota</taxon>
        <taxon>Metazoa</taxon>
        <taxon>Chordata</taxon>
        <taxon>Craniata</taxon>
        <taxon>Vertebrata</taxon>
        <taxon>Euteleostomi</taxon>
        <taxon>Mammalia</taxon>
        <taxon>Eutheria</taxon>
        <taxon>Euarchontoglires</taxon>
        <taxon>Primates</taxon>
        <taxon>Haplorrhini</taxon>
        <taxon>Catarrhini</taxon>
        <taxon>Cercopithecidae</taxon>
        <taxon>Colobinae</taxon>
        <taxon>Piliocolobus</taxon>
    </lineage>
</organism>
<keyword evidence="2" id="KW-1185">Reference proteome</keyword>
<dbReference type="AlphaFoldDB" id="A0A8C9H458"/>
<name>A0A8C9H458_9PRIM</name>
<sequence length="80" mass="9233">MLWRFFKQGDKSQLLYLKDNRNKYCFCVYVYAASVQNNAAGGGGAWLRRDFCRIHSCLMGSVFADVHCVFFHVSNIVLNM</sequence>
<evidence type="ECO:0000313" key="1">
    <source>
        <dbReference type="Ensembl" id="ENSPTEP00000013090.1"/>
    </source>
</evidence>